<gene>
    <name evidence="1" type="ORF">IX38_18355</name>
</gene>
<dbReference type="OrthoDB" id="1492660at2"/>
<dbReference type="EMBL" id="JPRO01000020">
    <property type="protein sequence ID" value="KFE99007.1"/>
    <property type="molecule type" value="Genomic_DNA"/>
</dbReference>
<protein>
    <recommendedName>
        <fullName evidence="3">Lipoprotein</fullName>
    </recommendedName>
</protein>
<comment type="caution">
    <text evidence="1">The sequence shown here is derived from an EMBL/GenBank/DDBJ whole genome shotgun (WGS) entry which is preliminary data.</text>
</comment>
<dbReference type="Proteomes" id="UP000028703">
    <property type="component" value="Unassembled WGS sequence"/>
</dbReference>
<evidence type="ECO:0000313" key="2">
    <source>
        <dbReference type="Proteomes" id="UP000028703"/>
    </source>
</evidence>
<evidence type="ECO:0008006" key="3">
    <source>
        <dbReference type="Google" id="ProtNLM"/>
    </source>
</evidence>
<organism evidence="1 2">
    <name type="scientific">Chryseobacterium luteum</name>
    <dbReference type="NCBI Taxonomy" id="421531"/>
    <lineage>
        <taxon>Bacteria</taxon>
        <taxon>Pseudomonadati</taxon>
        <taxon>Bacteroidota</taxon>
        <taxon>Flavobacteriia</taxon>
        <taxon>Flavobacteriales</taxon>
        <taxon>Weeksellaceae</taxon>
        <taxon>Chryseobacterium group</taxon>
        <taxon>Chryseobacterium</taxon>
    </lineage>
</organism>
<proteinExistence type="predicted"/>
<keyword evidence="2" id="KW-1185">Reference proteome</keyword>
<reference evidence="1 2" key="1">
    <citation type="submission" date="2014-07" db="EMBL/GenBank/DDBJ databases">
        <title>Genome of Chryseobacterium luteum DSM 18605.</title>
        <authorList>
            <person name="Stropko S.J."/>
            <person name="Pipes S.E."/>
            <person name="Newman J.D."/>
        </authorList>
    </citation>
    <scope>NUCLEOTIDE SEQUENCE [LARGE SCALE GENOMIC DNA]</scope>
    <source>
        <strain evidence="1 2">DSM 18605</strain>
    </source>
</reference>
<dbReference type="eggNOG" id="ENOG503450E">
    <property type="taxonomic scope" value="Bacteria"/>
</dbReference>
<dbReference type="RefSeq" id="WP_034707149.1">
    <property type="nucleotide sequence ID" value="NZ_JPRO01000020.1"/>
</dbReference>
<evidence type="ECO:0000313" key="1">
    <source>
        <dbReference type="EMBL" id="KFE99007.1"/>
    </source>
</evidence>
<dbReference type="PROSITE" id="PS51257">
    <property type="entry name" value="PROKAR_LIPOPROTEIN"/>
    <property type="match status" value="1"/>
</dbReference>
<name>A0A085Z3J4_9FLAO</name>
<accession>A0A085Z3J4</accession>
<sequence length="178" mass="20989">MKKLIILLSLFSITISCQTTRKSIFYKLSDFNIVAGNQFIKKIESLSSIQKISIVDTNKEKNQFRVNDVNIFNDTLQTNQPNNYSYSKYAVEISVNKEKLNEVLNDFKQIKVSEFIRKKDFYLFPVEKYALAKQNGYLYTQNIKLKVNDTLFVEEVYGEKIILKKSVDKNWFEYESEK</sequence>
<dbReference type="AlphaFoldDB" id="A0A085Z3J4"/>